<sequence length="524" mass="59590">MSDLSACRKYIDNKNAFFHGNSMMNLAMPPEINKQSLITAAKNQALEADYSDIADQRLLIEQELDDLFHVLERNRTRNPDVFWSYCLYCSDKLVKLYTIYDHTANIKKYSKLSAELEDIILNKSHHKIRKSYADSVTKSIKKGVSHIVKIPTSTTAIKTDVLAKPNLLRLYILFCKNTIASALLLSKQAAWFDKIFGNAFDIDKVVEVLNAPNPVFRALSVGFFAGRLIVNAGLLIKHVFFADDKLNNQTRMQRFKNEMYRRHGDFANDLVWATVNGFTNYAAFFHIAAPTAAWVTAGFLVFDVCLLLWRRYLAEKEYAAKETQYRAELTNYMELREKELAKANPDRQTLLNLAEHEDILHAQIAELDIKRQRDNAYWLFNAAAAVLLVSGFSASLLLTPGVMTVVCYAVCTFAISMYLSGEAFKKYYEQNLRLEQVDIMGQKDMYASTLKEYQSARNEFLITLFKNAVIPGVVITTFAVCWPAAVVLTAAYIAYQLWDSYSSHKAQNPQPQDREPALLTSPAL</sequence>
<feature type="region of interest" description="Disordered" evidence="1">
    <location>
        <begin position="505"/>
        <end position="524"/>
    </location>
</feature>
<feature type="transmembrane region" description="Helical" evidence="2">
    <location>
        <begin position="402"/>
        <end position="420"/>
    </location>
</feature>
<keyword evidence="2" id="KW-0812">Transmembrane</keyword>
<keyword evidence="2" id="KW-0472">Membrane</keyword>
<feature type="transmembrane region" description="Helical" evidence="2">
    <location>
        <begin position="376"/>
        <end position="396"/>
    </location>
</feature>
<keyword evidence="4" id="KW-1185">Reference proteome</keyword>
<evidence type="ECO:0000256" key="1">
    <source>
        <dbReference type="SAM" id="MobiDB-lite"/>
    </source>
</evidence>
<feature type="transmembrane region" description="Helical" evidence="2">
    <location>
        <begin position="468"/>
        <end position="495"/>
    </location>
</feature>
<comment type="caution">
    <text evidence="3">The sequence shown here is derived from an EMBL/GenBank/DDBJ whole genome shotgun (WGS) entry which is preliminary data.</text>
</comment>
<dbReference type="RefSeq" id="WP_382341291.1">
    <property type="nucleotide sequence ID" value="NZ_JBHSAB010000004.1"/>
</dbReference>
<evidence type="ECO:0000256" key="2">
    <source>
        <dbReference type="SAM" id="Phobius"/>
    </source>
</evidence>
<name>A0ABV8CDD9_9GAMM</name>
<evidence type="ECO:0000313" key="4">
    <source>
        <dbReference type="Proteomes" id="UP001595758"/>
    </source>
</evidence>
<reference evidence="4" key="1">
    <citation type="journal article" date="2019" name="Int. J. Syst. Evol. Microbiol.">
        <title>The Global Catalogue of Microorganisms (GCM) 10K type strain sequencing project: providing services to taxonomists for standard genome sequencing and annotation.</title>
        <authorList>
            <consortium name="The Broad Institute Genomics Platform"/>
            <consortium name="The Broad Institute Genome Sequencing Center for Infectious Disease"/>
            <person name="Wu L."/>
            <person name="Ma J."/>
        </authorList>
    </citation>
    <scope>NUCLEOTIDE SEQUENCE [LARGE SCALE GENOMIC DNA]</scope>
    <source>
        <strain evidence="4">CCUG 59858</strain>
    </source>
</reference>
<protein>
    <recommendedName>
        <fullName evidence="5">Coiled-coil protein</fullName>
    </recommendedName>
</protein>
<evidence type="ECO:0008006" key="5">
    <source>
        <dbReference type="Google" id="ProtNLM"/>
    </source>
</evidence>
<feature type="transmembrane region" description="Helical" evidence="2">
    <location>
        <begin position="283"/>
        <end position="309"/>
    </location>
</feature>
<gene>
    <name evidence="3" type="ORF">ACFORL_03895</name>
</gene>
<proteinExistence type="predicted"/>
<dbReference type="EMBL" id="JBHSAB010000004">
    <property type="protein sequence ID" value="MFC3908216.1"/>
    <property type="molecule type" value="Genomic_DNA"/>
</dbReference>
<dbReference type="Proteomes" id="UP001595758">
    <property type="component" value="Unassembled WGS sequence"/>
</dbReference>
<accession>A0ABV8CDD9</accession>
<keyword evidence="2" id="KW-1133">Transmembrane helix</keyword>
<organism evidence="3 4">
    <name type="scientific">Legionella dresdenensis</name>
    <dbReference type="NCBI Taxonomy" id="450200"/>
    <lineage>
        <taxon>Bacteria</taxon>
        <taxon>Pseudomonadati</taxon>
        <taxon>Pseudomonadota</taxon>
        <taxon>Gammaproteobacteria</taxon>
        <taxon>Legionellales</taxon>
        <taxon>Legionellaceae</taxon>
        <taxon>Legionella</taxon>
    </lineage>
</organism>
<evidence type="ECO:0000313" key="3">
    <source>
        <dbReference type="EMBL" id="MFC3908216.1"/>
    </source>
</evidence>